<name>W9WD79_9EURO</name>
<proteinExistence type="inferred from homology"/>
<dbReference type="PROSITE" id="PS00036">
    <property type="entry name" value="BZIP_BASIC"/>
    <property type="match status" value="1"/>
</dbReference>
<dbReference type="STRING" id="1182544.W9WD79"/>
<feature type="region of interest" description="Disordered" evidence="9">
    <location>
        <begin position="132"/>
        <end position="157"/>
    </location>
</feature>
<organism evidence="11 12">
    <name type="scientific">Cladophialophora yegresii CBS 114405</name>
    <dbReference type="NCBI Taxonomy" id="1182544"/>
    <lineage>
        <taxon>Eukaryota</taxon>
        <taxon>Fungi</taxon>
        <taxon>Dikarya</taxon>
        <taxon>Ascomycota</taxon>
        <taxon>Pezizomycotina</taxon>
        <taxon>Eurotiomycetes</taxon>
        <taxon>Chaetothyriomycetidae</taxon>
        <taxon>Chaetothyriales</taxon>
        <taxon>Herpotrichiellaceae</taxon>
        <taxon>Cladophialophora</taxon>
    </lineage>
</organism>
<evidence type="ECO:0000256" key="5">
    <source>
        <dbReference type="ARBA" id="ARBA00023125"/>
    </source>
</evidence>
<gene>
    <name evidence="11" type="ORF">A1O7_06828</name>
</gene>
<evidence type="ECO:0000256" key="4">
    <source>
        <dbReference type="ARBA" id="ARBA00023015"/>
    </source>
</evidence>
<dbReference type="Proteomes" id="UP000019473">
    <property type="component" value="Unassembled WGS sequence"/>
</dbReference>
<dbReference type="HOGENOM" id="CLU_109876_0_0_1"/>
<evidence type="ECO:0000256" key="6">
    <source>
        <dbReference type="ARBA" id="ARBA00023163"/>
    </source>
</evidence>
<dbReference type="GO" id="GO:0001228">
    <property type="term" value="F:DNA-binding transcription activator activity, RNA polymerase II-specific"/>
    <property type="evidence" value="ECO:0007669"/>
    <property type="project" value="TreeGrafter"/>
</dbReference>
<dbReference type="Pfam" id="PF00170">
    <property type="entry name" value="bZIP_1"/>
    <property type="match status" value="1"/>
</dbReference>
<comment type="function">
    <text evidence="1">Putative transcription factor.</text>
</comment>
<dbReference type="PANTHER" id="PTHR40621">
    <property type="entry name" value="TRANSCRIPTION FACTOR KAPC-RELATED"/>
    <property type="match status" value="1"/>
</dbReference>
<dbReference type="InterPro" id="IPR046347">
    <property type="entry name" value="bZIP_sf"/>
</dbReference>
<evidence type="ECO:0000313" key="12">
    <source>
        <dbReference type="Proteomes" id="UP000019473"/>
    </source>
</evidence>
<protein>
    <recommendedName>
        <fullName evidence="8">Putative transcription factor kapC</fullName>
    </recommendedName>
</protein>
<dbReference type="VEuPathDB" id="FungiDB:A1O7_06828"/>
<evidence type="ECO:0000313" key="11">
    <source>
        <dbReference type="EMBL" id="EXJ56484.1"/>
    </source>
</evidence>
<dbReference type="OrthoDB" id="4159735at2759"/>
<dbReference type="CDD" id="cd14688">
    <property type="entry name" value="bZIP_YAP"/>
    <property type="match status" value="1"/>
</dbReference>
<dbReference type="Gene3D" id="1.20.5.170">
    <property type="match status" value="1"/>
</dbReference>
<evidence type="ECO:0000256" key="2">
    <source>
        <dbReference type="ARBA" id="ARBA00004123"/>
    </source>
</evidence>
<feature type="compositionally biased region" description="Polar residues" evidence="9">
    <location>
        <begin position="9"/>
        <end position="24"/>
    </location>
</feature>
<dbReference type="GO" id="GO:0000976">
    <property type="term" value="F:transcription cis-regulatory region binding"/>
    <property type="evidence" value="ECO:0007669"/>
    <property type="project" value="InterPro"/>
</dbReference>
<keyword evidence="7" id="KW-0539">Nucleus</keyword>
<reference evidence="11 12" key="1">
    <citation type="submission" date="2013-03" db="EMBL/GenBank/DDBJ databases">
        <title>The Genome Sequence of Cladophialophora yegresii CBS 114405.</title>
        <authorList>
            <consortium name="The Broad Institute Genomics Platform"/>
            <person name="Cuomo C."/>
            <person name="de Hoog S."/>
            <person name="Gorbushina A."/>
            <person name="Walker B."/>
            <person name="Young S.K."/>
            <person name="Zeng Q."/>
            <person name="Gargeya S."/>
            <person name="Fitzgerald M."/>
            <person name="Haas B."/>
            <person name="Abouelleil A."/>
            <person name="Allen A.W."/>
            <person name="Alvarado L."/>
            <person name="Arachchi H.M."/>
            <person name="Berlin A.M."/>
            <person name="Chapman S.B."/>
            <person name="Gainer-Dewar J."/>
            <person name="Goldberg J."/>
            <person name="Griggs A."/>
            <person name="Gujja S."/>
            <person name="Hansen M."/>
            <person name="Howarth C."/>
            <person name="Imamovic A."/>
            <person name="Ireland A."/>
            <person name="Larimer J."/>
            <person name="McCowan C."/>
            <person name="Murphy C."/>
            <person name="Pearson M."/>
            <person name="Poon T.W."/>
            <person name="Priest M."/>
            <person name="Roberts A."/>
            <person name="Saif S."/>
            <person name="Shea T."/>
            <person name="Sisk P."/>
            <person name="Sykes S."/>
            <person name="Wortman J."/>
            <person name="Nusbaum C."/>
            <person name="Birren B."/>
        </authorList>
    </citation>
    <scope>NUCLEOTIDE SEQUENCE [LARGE SCALE GENOMIC DNA]</scope>
    <source>
        <strain evidence="11 12">CBS 114405</strain>
    </source>
</reference>
<dbReference type="SMART" id="SM00338">
    <property type="entry name" value="BRLZ"/>
    <property type="match status" value="1"/>
</dbReference>
<sequence>MLSLDGLQYTKTAPASSQSESETATIGGLEDGLLWAAGDDVESSQRRRKARMSEVDEATQLRRRAQNRESQQAYRQRKEEYIQGLQEQILALHLRHRDLWQSYLSQGRRVGLLREVVADLASEIAILKERQGRGVRPTSNNGKQPLQGDQEYAQHRL</sequence>
<accession>W9WD79</accession>
<dbReference type="SUPFAM" id="SSF57959">
    <property type="entry name" value="Leucine zipper domain"/>
    <property type="match status" value="1"/>
</dbReference>
<feature type="region of interest" description="Disordered" evidence="9">
    <location>
        <begin position="40"/>
        <end position="77"/>
    </location>
</feature>
<dbReference type="GO" id="GO:0090575">
    <property type="term" value="C:RNA polymerase II transcription regulator complex"/>
    <property type="evidence" value="ECO:0007669"/>
    <property type="project" value="TreeGrafter"/>
</dbReference>
<comment type="subcellular location">
    <subcellularLocation>
        <location evidence="2">Nucleus</location>
    </subcellularLocation>
</comment>
<dbReference type="InterPro" id="IPR004827">
    <property type="entry name" value="bZIP"/>
</dbReference>
<keyword evidence="6" id="KW-0804">Transcription</keyword>
<feature type="region of interest" description="Disordered" evidence="9">
    <location>
        <begin position="1"/>
        <end position="25"/>
    </location>
</feature>
<evidence type="ECO:0000259" key="10">
    <source>
        <dbReference type="PROSITE" id="PS00036"/>
    </source>
</evidence>
<evidence type="ECO:0000256" key="7">
    <source>
        <dbReference type="ARBA" id="ARBA00023242"/>
    </source>
</evidence>
<evidence type="ECO:0000256" key="3">
    <source>
        <dbReference type="ARBA" id="ARBA00007163"/>
    </source>
</evidence>
<keyword evidence="12" id="KW-1185">Reference proteome</keyword>
<evidence type="ECO:0000256" key="9">
    <source>
        <dbReference type="SAM" id="MobiDB-lite"/>
    </source>
</evidence>
<feature type="domain" description="BZIP" evidence="10">
    <location>
        <begin position="62"/>
        <end position="77"/>
    </location>
</feature>
<comment type="caution">
    <text evidence="11">The sequence shown here is derived from an EMBL/GenBank/DDBJ whole genome shotgun (WGS) entry which is preliminary data.</text>
</comment>
<dbReference type="GeneID" id="19181403"/>
<keyword evidence="5" id="KW-0238">DNA-binding</keyword>
<comment type="similarity">
    <text evidence="3">Belongs to the bZIP family.</text>
</comment>
<dbReference type="AlphaFoldDB" id="W9WD79"/>
<dbReference type="RefSeq" id="XP_007759018.1">
    <property type="nucleotide sequence ID" value="XM_007760828.1"/>
</dbReference>
<dbReference type="PANTHER" id="PTHR40621:SF11">
    <property type="entry name" value="TRANSCRIPTION FACTOR KAPC-RELATED"/>
    <property type="match status" value="1"/>
</dbReference>
<dbReference type="InterPro" id="IPR050936">
    <property type="entry name" value="AP-1-like"/>
</dbReference>
<dbReference type="EMBL" id="AMGW01000005">
    <property type="protein sequence ID" value="EXJ56484.1"/>
    <property type="molecule type" value="Genomic_DNA"/>
</dbReference>
<keyword evidence="4" id="KW-0805">Transcription regulation</keyword>
<evidence type="ECO:0000256" key="1">
    <source>
        <dbReference type="ARBA" id="ARBA00004049"/>
    </source>
</evidence>
<evidence type="ECO:0000256" key="8">
    <source>
        <dbReference type="ARBA" id="ARBA00044067"/>
    </source>
</evidence>